<keyword evidence="4" id="KW-1185">Reference proteome</keyword>
<sequence>MLFNTQSESQLDKDIFEQWREDNKLFISTKACKEVERLTRNQNLVIVAGNSGSGKSAIIQHIALKYKSQGWVVKLVFEAEEIPKLYSSVIQNKTLFVLNDPIGKSVLDEIAYSSWETHEERLKTCMKKVKLLMSCRKYILADDRIKGLLKDQSNIIDISNDRLRLDDNEKQTIFNIHACDQKVSKNDDFVEIRKIDEYFPLLCKMYFSKDRTQDQALLTFFKEPITIVEGVIRSFRRSCKKKYCALVVLALLNTVPSVNDLGKNQNARKMFKIALELSGMQNNTPPHTIGDALETLNGYFVKKIGDTYQFYHDFVMDVTTFVFGTDYPTVAIKYADINFLRRRVRIKSSNVKNERFTIYVGDEHIDDLGKRLFASLFGKRFLHVVLNPCLKNENIAKEESQYKLETLMNWEEDDHTKIILISSKDISVVQAKLIVFKKYKHVIKEKNIFLQHVFDEFDEVAKLVASQRLSSISTFIKLVLRCFTTYLYEIITEYKDEMLTPVEIKQLCLKVFEDVQPMGNDRLPDYKLHWSKNKFLANAGFQDVMPVRRYEKITQYLHCSSDDFDDHLCKTRPVMSHFTDNISKVYKPCKHQTIDEGMIAYKGRHKAKQYIPSKPTKWGLKVWLRCDSLTGFCHQLDLYLGREQYRGVAAGQAVVEKLTAGLENKNFRIFYHSFFTSVSLAKSLLSKKIFTCGAIVRKSKGFSADLKNVPNMTQGDFLIRQDGNLTATPWMDSRPVAVLSTAASPLDRSTNATRRLKDGTVISVPRPESVGLYQQYFRGVDIFDQLRSKYPVGRPSKKW</sequence>
<evidence type="ECO:0000313" key="3">
    <source>
        <dbReference type="EnsemblMetazoa" id="G7741.1:cds"/>
    </source>
</evidence>
<protein>
    <recommendedName>
        <fullName evidence="5">PiggyBac transposable element-derived protein domain-containing protein</fullName>
    </recommendedName>
</protein>
<evidence type="ECO:0000259" key="1">
    <source>
        <dbReference type="Pfam" id="PF13843"/>
    </source>
</evidence>
<name>A0A8W8NUY9_MAGGI</name>
<reference evidence="3" key="1">
    <citation type="submission" date="2022-08" db="UniProtKB">
        <authorList>
            <consortium name="EnsemblMetazoa"/>
        </authorList>
    </citation>
    <scope>IDENTIFICATION</scope>
    <source>
        <strain evidence="3">05x7-T-G4-1.051#20</strain>
    </source>
</reference>
<dbReference type="InterPro" id="IPR027417">
    <property type="entry name" value="P-loop_NTPase"/>
</dbReference>
<accession>A0A8W8NUY9</accession>
<dbReference type="PANTHER" id="PTHR46599:SF2">
    <property type="entry name" value="PIGGYBAC TRANSPOSABLE ELEMENT-DERIVED PROTEIN 4-LIKE"/>
    <property type="match status" value="1"/>
</dbReference>
<dbReference type="Pfam" id="PF20720">
    <property type="entry name" value="nSTAND3"/>
    <property type="match status" value="1"/>
</dbReference>
<dbReference type="AlphaFoldDB" id="A0A8W8NUY9"/>
<dbReference type="SUPFAM" id="SSF52540">
    <property type="entry name" value="P-loop containing nucleoside triphosphate hydrolases"/>
    <property type="match status" value="1"/>
</dbReference>
<dbReference type="InterPro" id="IPR029526">
    <property type="entry name" value="PGBD"/>
</dbReference>
<dbReference type="Proteomes" id="UP000005408">
    <property type="component" value="Unassembled WGS sequence"/>
</dbReference>
<dbReference type="PANTHER" id="PTHR46599">
    <property type="entry name" value="PIGGYBAC TRANSPOSABLE ELEMENT-DERIVED PROTEIN 4"/>
    <property type="match status" value="1"/>
</dbReference>
<proteinExistence type="predicted"/>
<evidence type="ECO:0008006" key="5">
    <source>
        <dbReference type="Google" id="ProtNLM"/>
    </source>
</evidence>
<organism evidence="3 4">
    <name type="scientific">Magallana gigas</name>
    <name type="common">Pacific oyster</name>
    <name type="synonym">Crassostrea gigas</name>
    <dbReference type="NCBI Taxonomy" id="29159"/>
    <lineage>
        <taxon>Eukaryota</taxon>
        <taxon>Metazoa</taxon>
        <taxon>Spiralia</taxon>
        <taxon>Lophotrochozoa</taxon>
        <taxon>Mollusca</taxon>
        <taxon>Bivalvia</taxon>
        <taxon>Autobranchia</taxon>
        <taxon>Pteriomorphia</taxon>
        <taxon>Ostreida</taxon>
        <taxon>Ostreoidea</taxon>
        <taxon>Ostreidae</taxon>
        <taxon>Magallana</taxon>
    </lineage>
</organism>
<dbReference type="InterPro" id="IPR049050">
    <property type="entry name" value="nSTAND3"/>
</dbReference>
<dbReference type="Pfam" id="PF13843">
    <property type="entry name" value="DDE_Tnp_1_7"/>
    <property type="match status" value="1"/>
</dbReference>
<feature type="domain" description="Novel STAND NTPase 3" evidence="2">
    <location>
        <begin position="26"/>
        <end position="177"/>
    </location>
</feature>
<dbReference type="EnsemblMetazoa" id="G7741.1">
    <property type="protein sequence ID" value="G7741.1:cds"/>
    <property type="gene ID" value="G7741"/>
</dbReference>
<evidence type="ECO:0000313" key="4">
    <source>
        <dbReference type="Proteomes" id="UP000005408"/>
    </source>
</evidence>
<feature type="domain" description="PiggyBac transposable element-derived protein" evidence="1">
    <location>
        <begin position="518"/>
        <end position="799"/>
    </location>
</feature>
<evidence type="ECO:0000259" key="2">
    <source>
        <dbReference type="Pfam" id="PF20720"/>
    </source>
</evidence>